<evidence type="ECO:0000313" key="1">
    <source>
        <dbReference type="EMBL" id="QTA87867.1"/>
    </source>
</evidence>
<evidence type="ECO:0000313" key="2">
    <source>
        <dbReference type="Proteomes" id="UP000663722"/>
    </source>
</evidence>
<dbReference type="EMBL" id="CP061800">
    <property type="protein sequence ID" value="QTA87867.1"/>
    <property type="molecule type" value="Genomic_DNA"/>
</dbReference>
<keyword evidence="2" id="KW-1185">Reference proteome</keyword>
<reference evidence="1" key="1">
    <citation type="journal article" date="2021" name="Microb. Physiol.">
        <title>Proteogenomic Insights into the Physiology of Marine, Sulfate-Reducing, Filamentous Desulfonema limicola and Desulfonema magnum.</title>
        <authorList>
            <person name="Schnaars V."/>
            <person name="Wohlbrand L."/>
            <person name="Scheve S."/>
            <person name="Hinrichs C."/>
            <person name="Reinhardt R."/>
            <person name="Rabus R."/>
        </authorList>
    </citation>
    <scope>NUCLEOTIDE SEQUENCE</scope>
    <source>
        <strain evidence="1">4be13</strain>
    </source>
</reference>
<organism evidence="1 2">
    <name type="scientific">Desulfonema magnum</name>
    <dbReference type="NCBI Taxonomy" id="45655"/>
    <lineage>
        <taxon>Bacteria</taxon>
        <taxon>Pseudomonadati</taxon>
        <taxon>Thermodesulfobacteriota</taxon>
        <taxon>Desulfobacteria</taxon>
        <taxon>Desulfobacterales</taxon>
        <taxon>Desulfococcaceae</taxon>
        <taxon>Desulfonema</taxon>
    </lineage>
</organism>
<dbReference type="RefSeq" id="WP_207682878.1">
    <property type="nucleotide sequence ID" value="NZ_CP061800.1"/>
</dbReference>
<dbReference type="KEGG" id="dmm:dnm_039070"/>
<dbReference type="Proteomes" id="UP000663722">
    <property type="component" value="Chromosome"/>
</dbReference>
<sequence length="74" mass="8717">MKKQREFLSGNNMLLFEELEQECLTAIRYIEALKVRELSENQKEDILGELSASITHLRIQTEQLDKTFEDIMDV</sequence>
<gene>
    <name evidence="1" type="ORF">dnm_039070</name>
</gene>
<protein>
    <submittedName>
        <fullName evidence="1">Uncharacterized protein</fullName>
    </submittedName>
</protein>
<proteinExistence type="predicted"/>
<dbReference type="AlphaFoldDB" id="A0A975GNK4"/>
<name>A0A975GNK4_9BACT</name>
<accession>A0A975GNK4</accession>